<evidence type="ECO:0000256" key="6">
    <source>
        <dbReference type="ARBA" id="ARBA00022833"/>
    </source>
</evidence>
<evidence type="ECO:0000256" key="10">
    <source>
        <dbReference type="ARBA" id="ARBA00023242"/>
    </source>
</evidence>
<feature type="domain" description="C2H2-type" evidence="13">
    <location>
        <begin position="514"/>
        <end position="541"/>
    </location>
</feature>
<feature type="region of interest" description="Disordered" evidence="12">
    <location>
        <begin position="102"/>
        <end position="127"/>
    </location>
</feature>
<dbReference type="FunFam" id="3.30.160.60:FF:002343">
    <property type="entry name" value="Zinc finger protein 33A"/>
    <property type="match status" value="1"/>
</dbReference>
<evidence type="ECO:0000256" key="8">
    <source>
        <dbReference type="ARBA" id="ARBA00023125"/>
    </source>
</evidence>
<evidence type="ECO:0000256" key="4">
    <source>
        <dbReference type="ARBA" id="ARBA00022737"/>
    </source>
</evidence>
<dbReference type="PROSITE" id="PS00028">
    <property type="entry name" value="ZINC_FINGER_C2H2_1"/>
    <property type="match status" value="15"/>
</dbReference>
<dbReference type="GO" id="GO:0032502">
    <property type="term" value="P:developmental process"/>
    <property type="evidence" value="ECO:0007669"/>
    <property type="project" value="UniProtKB-ARBA"/>
</dbReference>
<feature type="domain" description="C2H2-type" evidence="13">
    <location>
        <begin position="631"/>
        <end position="658"/>
    </location>
</feature>
<dbReference type="GO" id="GO:0005634">
    <property type="term" value="C:nucleus"/>
    <property type="evidence" value="ECO:0007669"/>
    <property type="project" value="UniProtKB-SubCell"/>
</dbReference>
<dbReference type="SUPFAM" id="SSF57667">
    <property type="entry name" value="beta-beta-alpha zinc fingers"/>
    <property type="match status" value="9"/>
</dbReference>
<dbReference type="Pfam" id="PF13912">
    <property type="entry name" value="zf-C2H2_6"/>
    <property type="match status" value="1"/>
</dbReference>
<evidence type="ECO:0000256" key="12">
    <source>
        <dbReference type="SAM" id="MobiDB-lite"/>
    </source>
</evidence>
<dbReference type="PANTHER" id="PTHR47772:SF13">
    <property type="entry name" value="GASTRULA ZINC FINGER PROTEIN XLCGF49.1-LIKE-RELATED"/>
    <property type="match status" value="1"/>
</dbReference>
<feature type="domain" description="C2H2-type" evidence="13">
    <location>
        <begin position="798"/>
        <end position="825"/>
    </location>
</feature>
<dbReference type="SMART" id="SM00355">
    <property type="entry name" value="ZnF_C2H2"/>
    <property type="match status" value="18"/>
</dbReference>
<feature type="domain" description="C2H2-type" evidence="13">
    <location>
        <begin position="603"/>
        <end position="630"/>
    </location>
</feature>
<comment type="similarity">
    <text evidence="2">Belongs to the krueppel C2H2-type zinc-finger protein family.</text>
</comment>
<evidence type="ECO:0000256" key="5">
    <source>
        <dbReference type="ARBA" id="ARBA00022771"/>
    </source>
</evidence>
<proteinExistence type="inferred from homology"/>
<comment type="subcellular location">
    <subcellularLocation>
        <location evidence="1">Nucleus</location>
    </subcellularLocation>
</comment>
<dbReference type="PANTHER" id="PTHR47772">
    <property type="entry name" value="ZINC FINGER PROTEIN 200"/>
    <property type="match status" value="1"/>
</dbReference>
<evidence type="ECO:0000256" key="11">
    <source>
        <dbReference type="PROSITE-ProRule" id="PRU00042"/>
    </source>
</evidence>
<feature type="domain" description="C2H2-type" evidence="13">
    <location>
        <begin position="658"/>
        <end position="685"/>
    </location>
</feature>
<keyword evidence="10" id="KW-0539">Nucleus</keyword>
<dbReference type="InterPro" id="IPR013087">
    <property type="entry name" value="Znf_C2H2_type"/>
</dbReference>
<comment type="caution">
    <text evidence="14">The sequence shown here is derived from an EMBL/GenBank/DDBJ whole genome shotgun (WGS) entry which is preliminary data.</text>
</comment>
<dbReference type="AlphaFoldDB" id="A0AAN9GAY2"/>
<evidence type="ECO:0000256" key="7">
    <source>
        <dbReference type="ARBA" id="ARBA00023015"/>
    </source>
</evidence>
<feature type="domain" description="C2H2-type" evidence="13">
    <location>
        <begin position="486"/>
        <end position="513"/>
    </location>
</feature>
<sequence length="826" mass="93862">MSANDNLVSGGCGKLCCESTGDNGRLFPVMLEETLFYRWLEIKETSGLNTDSQIAHLLLERYASNRKHQTTECLHCHSPLVCSRCGTLQSPPSRVDTAAVMHSQSLTDTSSVPSGQGQGSHLSKRDVEVTSDKKVKCMSWAHQTESKQATENAQHVDVRCAGDSADADEDARKDNESIKDYHGKTNMPSLSLESHLHEYPNSFTSMELPTTASDSEVIVTKPCECEKCGNCCERVNILSKYPSADGKLKVKFECTYCDQLSSTDLQAHSHTAEHDEGKPFSCEKCKSDFMFCGSLQARKVQVHGVNPLFRCRLCGEMFRLKSLFEDHMIKHQDNSRNASFTPESRELCEGSIQIITNRQELQSPAALTQPSQPATCQICHKVFKFQSSWKVHRRSHLKEKTTCTRCKLPFKSRRQLAAHLSDCCRSCQCTVCGNSFPTKKLLEVHALLHSIKKPFACRYCERVFHVESALCTHVASDHQESKDLRFRCDLCHCGFKFKKQLVKHAKVHRDEKPHVCGECGAKFKKSVYLQRHAMGHEDNQDAVCHVCGKCCLGLQYLTKHMKTCHNANRQVQKLYKCPDCTASFSVLSLLTVHQAVHTHHAHFMCHHCGRAFKTQHTLTVHMRKHTGERPFQCSYCHERFIDKRGVKRHELQHNPSSQLCHVCGASFPTKALLAMHLERHSGERPFQCKVCGKGYKTLSDLSKHMKYHSDDKPFQCSQCPYAFHTKAMLRNHQRKHTGETPFKCKQCSASFRYLSSLAAHRKRHSGNKPFACDVCGATFFQSYNLRLHYRKHSGEKPYKCRLCPESFAWHSGLKCHMKKHQPEMLT</sequence>
<evidence type="ECO:0000313" key="14">
    <source>
        <dbReference type="EMBL" id="KAK7101701.1"/>
    </source>
</evidence>
<feature type="domain" description="C2H2-type" evidence="13">
    <location>
        <begin position="686"/>
        <end position="713"/>
    </location>
</feature>
<feature type="domain" description="C2H2-type" evidence="13">
    <location>
        <begin position="309"/>
        <end position="336"/>
    </location>
</feature>
<dbReference type="InterPro" id="IPR036236">
    <property type="entry name" value="Znf_C2H2_sf"/>
</dbReference>
<dbReference type="InterPro" id="IPR050636">
    <property type="entry name" value="C2H2-ZF_domain-containing"/>
</dbReference>
<keyword evidence="5 11" id="KW-0863">Zinc-finger</keyword>
<keyword evidence="9" id="KW-0804">Transcription</keyword>
<name>A0AAN9GAY2_9CAEN</name>
<dbReference type="FunFam" id="3.30.160.60:FF:000202">
    <property type="entry name" value="Zinc finger protein 574"/>
    <property type="match status" value="1"/>
</dbReference>
<evidence type="ECO:0000256" key="2">
    <source>
        <dbReference type="ARBA" id="ARBA00006991"/>
    </source>
</evidence>
<dbReference type="FunFam" id="3.30.160.60:FF:000624">
    <property type="entry name" value="zinc finger protein 697"/>
    <property type="match status" value="1"/>
</dbReference>
<reference evidence="14 15" key="1">
    <citation type="submission" date="2024-02" db="EMBL/GenBank/DDBJ databases">
        <title>Chromosome-scale genome assembly of the rough periwinkle Littorina saxatilis.</title>
        <authorList>
            <person name="De Jode A."/>
            <person name="Faria R."/>
            <person name="Formenti G."/>
            <person name="Sims Y."/>
            <person name="Smith T.P."/>
            <person name="Tracey A."/>
            <person name="Wood J.M.D."/>
            <person name="Zagrodzka Z.B."/>
            <person name="Johannesson K."/>
            <person name="Butlin R.K."/>
            <person name="Leder E.H."/>
        </authorList>
    </citation>
    <scope>NUCLEOTIDE SEQUENCE [LARGE SCALE GENOMIC DNA]</scope>
    <source>
        <strain evidence="14">Snail1</strain>
        <tissue evidence="14">Muscle</tissue>
    </source>
</reference>
<accession>A0AAN9GAY2</accession>
<feature type="domain" description="C2H2-type" evidence="13">
    <location>
        <begin position="427"/>
        <end position="454"/>
    </location>
</feature>
<keyword evidence="3" id="KW-0479">Metal-binding</keyword>
<keyword evidence="4" id="KW-0677">Repeat</keyword>
<dbReference type="Gene3D" id="3.30.160.60">
    <property type="entry name" value="Classic Zinc Finger"/>
    <property type="match status" value="13"/>
</dbReference>
<protein>
    <recommendedName>
        <fullName evidence="13">C2H2-type domain-containing protein</fullName>
    </recommendedName>
</protein>
<evidence type="ECO:0000256" key="3">
    <source>
        <dbReference type="ARBA" id="ARBA00022723"/>
    </source>
</evidence>
<dbReference type="GO" id="GO:0008270">
    <property type="term" value="F:zinc ion binding"/>
    <property type="evidence" value="ECO:0007669"/>
    <property type="project" value="UniProtKB-KW"/>
</dbReference>
<feature type="domain" description="C2H2-type" evidence="13">
    <location>
        <begin position="714"/>
        <end position="741"/>
    </location>
</feature>
<evidence type="ECO:0000259" key="13">
    <source>
        <dbReference type="PROSITE" id="PS50157"/>
    </source>
</evidence>
<keyword evidence="7" id="KW-0805">Transcription regulation</keyword>
<evidence type="ECO:0000313" key="15">
    <source>
        <dbReference type="Proteomes" id="UP001374579"/>
    </source>
</evidence>
<keyword evidence="8" id="KW-0238">DNA-binding</keyword>
<keyword evidence="6" id="KW-0862">Zinc</keyword>
<dbReference type="Pfam" id="PF00096">
    <property type="entry name" value="zf-C2H2"/>
    <property type="match status" value="9"/>
</dbReference>
<dbReference type="Proteomes" id="UP001374579">
    <property type="component" value="Unassembled WGS sequence"/>
</dbReference>
<organism evidence="14 15">
    <name type="scientific">Littorina saxatilis</name>
    <dbReference type="NCBI Taxonomy" id="31220"/>
    <lineage>
        <taxon>Eukaryota</taxon>
        <taxon>Metazoa</taxon>
        <taxon>Spiralia</taxon>
        <taxon>Lophotrochozoa</taxon>
        <taxon>Mollusca</taxon>
        <taxon>Gastropoda</taxon>
        <taxon>Caenogastropoda</taxon>
        <taxon>Littorinimorpha</taxon>
        <taxon>Littorinoidea</taxon>
        <taxon>Littorinidae</taxon>
        <taxon>Littorina</taxon>
    </lineage>
</organism>
<feature type="domain" description="C2H2-type" evidence="13">
    <location>
        <begin position="455"/>
        <end position="483"/>
    </location>
</feature>
<feature type="domain" description="C2H2-type" evidence="13">
    <location>
        <begin position="742"/>
        <end position="769"/>
    </location>
</feature>
<feature type="domain" description="C2H2-type" evidence="13">
    <location>
        <begin position="770"/>
        <end position="797"/>
    </location>
</feature>
<evidence type="ECO:0000256" key="1">
    <source>
        <dbReference type="ARBA" id="ARBA00004123"/>
    </source>
</evidence>
<feature type="domain" description="C2H2-type" evidence="13">
    <location>
        <begin position="374"/>
        <end position="401"/>
    </location>
</feature>
<dbReference type="FunFam" id="3.30.160.60:FF:000100">
    <property type="entry name" value="Zinc finger 45-like"/>
    <property type="match status" value="1"/>
</dbReference>
<feature type="compositionally biased region" description="Polar residues" evidence="12">
    <location>
        <begin position="102"/>
        <end position="121"/>
    </location>
</feature>
<dbReference type="FunFam" id="3.30.160.60:FF:001156">
    <property type="entry name" value="Zinc finger protein 407"/>
    <property type="match status" value="1"/>
</dbReference>
<dbReference type="GO" id="GO:0003677">
    <property type="term" value="F:DNA binding"/>
    <property type="evidence" value="ECO:0007669"/>
    <property type="project" value="UniProtKB-KW"/>
</dbReference>
<feature type="region of interest" description="Disordered" evidence="12">
    <location>
        <begin position="163"/>
        <end position="186"/>
    </location>
</feature>
<feature type="compositionally biased region" description="Basic and acidic residues" evidence="12">
    <location>
        <begin position="170"/>
        <end position="183"/>
    </location>
</feature>
<feature type="domain" description="C2H2-type" evidence="13">
    <location>
        <begin position="575"/>
        <end position="602"/>
    </location>
</feature>
<evidence type="ECO:0000256" key="9">
    <source>
        <dbReference type="ARBA" id="ARBA00023163"/>
    </source>
</evidence>
<dbReference type="PROSITE" id="PS50157">
    <property type="entry name" value="ZINC_FINGER_C2H2_2"/>
    <property type="match status" value="15"/>
</dbReference>
<keyword evidence="15" id="KW-1185">Reference proteome</keyword>
<dbReference type="EMBL" id="JBAMIC010000010">
    <property type="protein sequence ID" value="KAK7101701.1"/>
    <property type="molecule type" value="Genomic_DNA"/>
</dbReference>
<gene>
    <name evidence="14" type="ORF">V1264_020039</name>
</gene>